<dbReference type="Gene3D" id="1.20.144.10">
    <property type="entry name" value="Phosphatidic acid phosphatase type 2/haloperoxidase"/>
    <property type="match status" value="1"/>
</dbReference>
<dbReference type="AlphaFoldDB" id="A0A0G0V8V1"/>
<dbReference type="Pfam" id="PF01569">
    <property type="entry name" value="PAP2"/>
    <property type="match status" value="1"/>
</dbReference>
<feature type="transmembrane region" description="Helical" evidence="1">
    <location>
        <begin position="23"/>
        <end position="47"/>
    </location>
</feature>
<dbReference type="SMART" id="SM00014">
    <property type="entry name" value="acidPPc"/>
    <property type="match status" value="1"/>
</dbReference>
<name>A0A0G0V8V1_9BACT</name>
<feature type="transmembrane region" description="Helical" evidence="1">
    <location>
        <begin position="154"/>
        <end position="172"/>
    </location>
</feature>
<evidence type="ECO:0000259" key="2">
    <source>
        <dbReference type="SMART" id="SM00014"/>
    </source>
</evidence>
<keyword evidence="1" id="KW-1133">Transmembrane helix</keyword>
<dbReference type="EMBL" id="LCAV01000032">
    <property type="protein sequence ID" value="KKR97389.1"/>
    <property type="molecule type" value="Genomic_DNA"/>
</dbReference>
<protein>
    <submittedName>
        <fullName evidence="3">Bacitracin transport permease protein BCRC</fullName>
    </submittedName>
</protein>
<dbReference type="Proteomes" id="UP000034108">
    <property type="component" value="Unassembled WGS sequence"/>
</dbReference>
<dbReference type="InterPro" id="IPR036938">
    <property type="entry name" value="PAP2/HPO_sf"/>
</dbReference>
<sequence length="173" mass="19702">MFLREWDHKLFSIVNGLAKQWRWLDYCGIFCAVYLIWFMAVAALVLFWHLPTQINRFRYLFTLFASTVGAYALSAIIGFSYGRARPFVDLEGARQLITTSFFHKSFPSSHSMVAFALAFTVLWFNRPLGIVMLILAALVAWGRVFVGVHYPLDVAAGAILGGIVSYVMYRIIM</sequence>
<evidence type="ECO:0000256" key="1">
    <source>
        <dbReference type="SAM" id="Phobius"/>
    </source>
</evidence>
<organism evidence="3 4">
    <name type="scientific">Candidatus Magasanikbacteria bacterium GW2011_GWC2_41_17</name>
    <dbReference type="NCBI Taxonomy" id="1619048"/>
    <lineage>
        <taxon>Bacteria</taxon>
        <taxon>Candidatus Magasanikiibacteriota</taxon>
    </lineage>
</organism>
<dbReference type="SUPFAM" id="SSF48317">
    <property type="entry name" value="Acid phosphatase/Vanadium-dependent haloperoxidase"/>
    <property type="match status" value="1"/>
</dbReference>
<dbReference type="InterPro" id="IPR000326">
    <property type="entry name" value="PAP2/HPO"/>
</dbReference>
<proteinExistence type="predicted"/>
<reference evidence="3 4" key="1">
    <citation type="journal article" date="2015" name="Nature">
        <title>rRNA introns, odd ribosomes, and small enigmatic genomes across a large radiation of phyla.</title>
        <authorList>
            <person name="Brown C.T."/>
            <person name="Hug L.A."/>
            <person name="Thomas B.C."/>
            <person name="Sharon I."/>
            <person name="Castelle C.J."/>
            <person name="Singh A."/>
            <person name="Wilkins M.J."/>
            <person name="Williams K.H."/>
            <person name="Banfield J.F."/>
        </authorList>
    </citation>
    <scope>NUCLEOTIDE SEQUENCE [LARGE SCALE GENOMIC DNA]</scope>
</reference>
<feature type="domain" description="Phosphatidic acid phosphatase type 2/haloperoxidase" evidence="2">
    <location>
        <begin position="59"/>
        <end position="169"/>
    </location>
</feature>
<dbReference type="PANTHER" id="PTHR14969">
    <property type="entry name" value="SPHINGOSINE-1-PHOSPHATE PHOSPHOHYDROLASE"/>
    <property type="match status" value="1"/>
</dbReference>
<evidence type="ECO:0000313" key="3">
    <source>
        <dbReference type="EMBL" id="KKR97389.1"/>
    </source>
</evidence>
<accession>A0A0G0V8V1</accession>
<dbReference type="PANTHER" id="PTHR14969:SF13">
    <property type="entry name" value="AT30094P"/>
    <property type="match status" value="1"/>
</dbReference>
<comment type="caution">
    <text evidence="3">The sequence shown here is derived from an EMBL/GenBank/DDBJ whole genome shotgun (WGS) entry which is preliminary data.</text>
</comment>
<evidence type="ECO:0000313" key="4">
    <source>
        <dbReference type="Proteomes" id="UP000034108"/>
    </source>
</evidence>
<keyword evidence="1" id="KW-0472">Membrane</keyword>
<feature type="transmembrane region" description="Helical" evidence="1">
    <location>
        <begin position="130"/>
        <end position="148"/>
    </location>
</feature>
<gene>
    <name evidence="3" type="ORF">UU49_C0032G0002</name>
</gene>
<keyword evidence="1" id="KW-0812">Transmembrane</keyword>
<dbReference type="STRING" id="1619048.UU49_C0032G0002"/>
<feature type="transmembrane region" description="Helical" evidence="1">
    <location>
        <begin position="59"/>
        <end position="81"/>
    </location>
</feature>